<protein>
    <recommendedName>
        <fullName evidence="2">AAA-ATPase-like domain-containing protein</fullName>
    </recommendedName>
</protein>
<dbReference type="Pfam" id="PF09820">
    <property type="entry name" value="AAA-ATPase_like"/>
    <property type="match status" value="1"/>
</dbReference>
<dbReference type="InterPro" id="IPR018631">
    <property type="entry name" value="AAA-ATPase-like_dom"/>
</dbReference>
<feature type="domain" description="AAA-ATPase-like" evidence="2">
    <location>
        <begin position="128"/>
        <end position="268"/>
    </location>
</feature>
<feature type="region of interest" description="Disordered" evidence="1">
    <location>
        <begin position="1"/>
        <end position="34"/>
    </location>
</feature>
<evidence type="ECO:0000259" key="2">
    <source>
        <dbReference type="Pfam" id="PF09820"/>
    </source>
</evidence>
<organism evidence="3 4">
    <name type="scientific">Mycena chlorophos</name>
    <name type="common">Agaric fungus</name>
    <name type="synonym">Agaricus chlorophos</name>
    <dbReference type="NCBI Taxonomy" id="658473"/>
    <lineage>
        <taxon>Eukaryota</taxon>
        <taxon>Fungi</taxon>
        <taxon>Dikarya</taxon>
        <taxon>Basidiomycota</taxon>
        <taxon>Agaricomycotina</taxon>
        <taxon>Agaricomycetes</taxon>
        <taxon>Agaricomycetidae</taxon>
        <taxon>Agaricales</taxon>
        <taxon>Marasmiineae</taxon>
        <taxon>Mycenaceae</taxon>
        <taxon>Mycena</taxon>
    </lineage>
</organism>
<evidence type="ECO:0000313" key="3">
    <source>
        <dbReference type="EMBL" id="GAT50976.1"/>
    </source>
</evidence>
<accession>A0ABQ0LIK8</accession>
<proteinExistence type="predicted"/>
<evidence type="ECO:0000256" key="1">
    <source>
        <dbReference type="SAM" id="MobiDB-lite"/>
    </source>
</evidence>
<evidence type="ECO:0000313" key="4">
    <source>
        <dbReference type="Proteomes" id="UP000815677"/>
    </source>
</evidence>
<dbReference type="EMBL" id="DF846785">
    <property type="protein sequence ID" value="GAT50976.1"/>
    <property type="molecule type" value="Genomic_DNA"/>
</dbReference>
<reference evidence="3" key="1">
    <citation type="submission" date="2014-09" db="EMBL/GenBank/DDBJ databases">
        <title>Genome sequence of the luminous mushroom Mycena chlorophos for searching fungal bioluminescence genes.</title>
        <authorList>
            <person name="Tanaka Y."/>
            <person name="Kasuga D."/>
            <person name="Oba Y."/>
            <person name="Hase S."/>
            <person name="Sato K."/>
            <person name="Oba Y."/>
            <person name="Sakakibara Y."/>
        </authorList>
    </citation>
    <scope>NUCLEOTIDE SEQUENCE</scope>
</reference>
<sequence>MLALKPGVPLRYSASTRSDGQRSDDSEFLPSSPNADVDFVDSISAASSGSTRSAATTSVGAFSSASRPSSPIDECDLGGLHLVGGNLFTRGGLMKRLPQQNESFDDIVNATGVPFVFRPQALEQFTHVITCGSPLLLRRPIGWGIDLFTSMLSAAFDCDFDEESDPFTTLLRNLSAPLPHLHNFIILELDFRRVYSESDLRTKLTRFVVAHCRAVLRRYEISREFTPFGPENNAGEAIYAFTSLLKYARPTRPLLLIIKNFDSLVFSTDGCQVLNEFLRDLEYQCVDRTLGGVLLTSTENDGSLTPPKDRRGPPPYPLDLRSTWELTRHPAFQSVVGFTEQDIEDLDNAFKWKGSSGLLRVLDMVRAEMSKIVTFADEDWEDHRLPPVGPDGQPCSFLRPKEILDLDWDLCSEEVYPANLVMMMLEKKYGFPRRNPLYD</sequence>
<gene>
    <name evidence="3" type="ORF">MCHLO_08159</name>
</gene>
<dbReference type="Proteomes" id="UP000815677">
    <property type="component" value="Unassembled WGS sequence"/>
</dbReference>
<feature type="region of interest" description="Disordered" evidence="1">
    <location>
        <begin position="297"/>
        <end position="317"/>
    </location>
</feature>
<name>A0ABQ0LIK8_MYCCL</name>
<keyword evidence="4" id="KW-1185">Reference proteome</keyword>